<name>A0AA39JSQ0_9AGAR</name>
<feature type="compositionally biased region" description="Basic residues" evidence="1">
    <location>
        <begin position="267"/>
        <end position="276"/>
    </location>
</feature>
<dbReference type="InterPro" id="IPR046520">
    <property type="entry name" value="DUF6697"/>
</dbReference>
<feature type="region of interest" description="Disordered" evidence="1">
    <location>
        <begin position="221"/>
        <end position="276"/>
    </location>
</feature>
<evidence type="ECO:0000256" key="1">
    <source>
        <dbReference type="SAM" id="MobiDB-lite"/>
    </source>
</evidence>
<sequence>DTVRDRLKGIEFHEVPLDHDVRDVVVDRRFMSKVYGGNPQETFPQVAQKFLREHHMDDFMYLNLNMNPHAPQVPGAPGLFFDADVPVDALSKIRRVFSRINSKQWEYMGQYKMEPVASLTTDEWKQQRKTVRLFWASKLSTWKWGIRCRATIHLHEQFGRRPTGREIEEALQGGNRYNNVTKERIAEAFLKGWVTMPVWTMKCVDYDVNFQRELVAKFANWVPPPPSKPKGTGQSCQGTKRKRQEDRALDEEEDEKPIADDLVYHPKGTRSRPGRA</sequence>
<dbReference type="AlphaFoldDB" id="A0AA39JSQ0"/>
<gene>
    <name evidence="3" type="ORF">EV421DRAFT_1706116</name>
</gene>
<evidence type="ECO:0000313" key="3">
    <source>
        <dbReference type="EMBL" id="KAK0448079.1"/>
    </source>
</evidence>
<comment type="caution">
    <text evidence="3">The sequence shown here is derived from an EMBL/GenBank/DDBJ whole genome shotgun (WGS) entry which is preliminary data.</text>
</comment>
<dbReference type="EMBL" id="JAUEPT010000010">
    <property type="protein sequence ID" value="KAK0448079.1"/>
    <property type="molecule type" value="Genomic_DNA"/>
</dbReference>
<evidence type="ECO:0000313" key="4">
    <source>
        <dbReference type="Proteomes" id="UP001175226"/>
    </source>
</evidence>
<reference evidence="3" key="1">
    <citation type="submission" date="2023-06" db="EMBL/GenBank/DDBJ databases">
        <authorList>
            <consortium name="Lawrence Berkeley National Laboratory"/>
            <person name="Ahrendt S."/>
            <person name="Sahu N."/>
            <person name="Indic B."/>
            <person name="Wong-Bajracharya J."/>
            <person name="Merenyi Z."/>
            <person name="Ke H.-M."/>
            <person name="Monk M."/>
            <person name="Kocsube S."/>
            <person name="Drula E."/>
            <person name="Lipzen A."/>
            <person name="Balint B."/>
            <person name="Henrissat B."/>
            <person name="Andreopoulos B."/>
            <person name="Martin F.M."/>
            <person name="Harder C.B."/>
            <person name="Rigling D."/>
            <person name="Ford K.L."/>
            <person name="Foster G.D."/>
            <person name="Pangilinan J."/>
            <person name="Papanicolaou A."/>
            <person name="Barry K."/>
            <person name="LaButti K."/>
            <person name="Viragh M."/>
            <person name="Koriabine M."/>
            <person name="Yan M."/>
            <person name="Riley R."/>
            <person name="Champramary S."/>
            <person name="Plett K.L."/>
            <person name="Tsai I.J."/>
            <person name="Slot J."/>
            <person name="Sipos G."/>
            <person name="Plett J."/>
            <person name="Nagy L.G."/>
            <person name="Grigoriev I.V."/>
        </authorList>
    </citation>
    <scope>NUCLEOTIDE SEQUENCE</scope>
    <source>
        <strain evidence="3">FPL87.14</strain>
    </source>
</reference>
<protein>
    <recommendedName>
        <fullName evidence="2">DUF6697 domain-containing protein</fullName>
    </recommendedName>
</protein>
<organism evidence="3 4">
    <name type="scientific">Armillaria borealis</name>
    <dbReference type="NCBI Taxonomy" id="47425"/>
    <lineage>
        <taxon>Eukaryota</taxon>
        <taxon>Fungi</taxon>
        <taxon>Dikarya</taxon>
        <taxon>Basidiomycota</taxon>
        <taxon>Agaricomycotina</taxon>
        <taxon>Agaricomycetes</taxon>
        <taxon>Agaricomycetidae</taxon>
        <taxon>Agaricales</taxon>
        <taxon>Marasmiineae</taxon>
        <taxon>Physalacriaceae</taxon>
        <taxon>Armillaria</taxon>
    </lineage>
</organism>
<evidence type="ECO:0000259" key="2">
    <source>
        <dbReference type="Pfam" id="PF20411"/>
    </source>
</evidence>
<keyword evidence="4" id="KW-1185">Reference proteome</keyword>
<feature type="non-terminal residue" evidence="3">
    <location>
        <position position="1"/>
    </location>
</feature>
<proteinExistence type="predicted"/>
<feature type="domain" description="DUF6697" evidence="2">
    <location>
        <begin position="26"/>
        <end position="217"/>
    </location>
</feature>
<dbReference type="Pfam" id="PF20411">
    <property type="entry name" value="DUF6697"/>
    <property type="match status" value="1"/>
</dbReference>
<accession>A0AA39JSQ0</accession>
<dbReference type="Proteomes" id="UP001175226">
    <property type="component" value="Unassembled WGS sequence"/>
</dbReference>